<proteinExistence type="inferred from homology"/>
<dbReference type="GO" id="GO:0000160">
    <property type="term" value="P:phosphorelay signal transduction system"/>
    <property type="evidence" value="ECO:0007669"/>
    <property type="project" value="UniProtKB-KW"/>
</dbReference>
<dbReference type="Pfam" id="PF13191">
    <property type="entry name" value="AAA_16"/>
    <property type="match status" value="1"/>
</dbReference>
<dbReference type="InterPro" id="IPR041664">
    <property type="entry name" value="AAA_16"/>
</dbReference>
<dbReference type="InterPro" id="IPR016032">
    <property type="entry name" value="Sig_transdc_resp-reg_C-effctor"/>
</dbReference>
<sequence>MEFLVLGSLEVRRSDGPVRVRGMRQQRLLALLLLHRDAVVTVDRLVDELWDDPPPSARPQVHNAVRDLRRTLAAAEGVSLDTSDAGYRLAVPADSVDAGRFTRQVQAARTAAREGRTGEAIGLLQAGLDLWRGEAFAGITCPEVASAAVRLGEQRMTAIEELMSLRLRAGETSSLAGELRALVASHPLRDELRACLMLALFRGGRQADALAVHDEGRRLLAEEMGLMPSRRLQDLRAEILADTPTARGTGARDDSAPGREPTADTDRPADSGARTPEADGPVVSGDRRPDPAGPTAGGSGAPAPGPAAGPRNCLPHDLADFTGRSEELRTLREAVAAPRSDTPLMIAVDGMGGVGKTSLAVRLAHQVTDRYPDGQFFVNLHGCSARRPPLPAGQALALLLQASGVAARDVPDTPAERSALWRSRLAGRRCLVVLDDAEDIAQVAPLLPGAGSALVLVTSRRRLSSLDGAHPLWLDALPPADAARLFTRVAGAERTAGQEAQVARVVELCDRLPLAVRMAATRLRDRRTWTAADLADRLECAPQRARCLRTADRDLMAVLRASYRHLDPAQRRFSRLISRQPASSYDVEDAAALSGLPAGDVESLFDVLVEHNLVREDGSARFSFPSLVRDCTRELAVDGAA</sequence>
<evidence type="ECO:0000313" key="10">
    <source>
        <dbReference type="Proteomes" id="UP000239322"/>
    </source>
</evidence>
<dbReference type="Gene3D" id="3.40.50.300">
    <property type="entry name" value="P-loop containing nucleotide triphosphate hydrolases"/>
    <property type="match status" value="1"/>
</dbReference>
<dbReference type="InterPro" id="IPR005158">
    <property type="entry name" value="BTAD"/>
</dbReference>
<evidence type="ECO:0000256" key="3">
    <source>
        <dbReference type="ARBA" id="ARBA00023015"/>
    </source>
</evidence>
<dbReference type="PANTHER" id="PTHR35807">
    <property type="entry name" value="TRANSCRIPTIONAL REGULATOR REDD-RELATED"/>
    <property type="match status" value="1"/>
</dbReference>
<evidence type="ECO:0000256" key="6">
    <source>
        <dbReference type="PROSITE-ProRule" id="PRU01091"/>
    </source>
</evidence>
<dbReference type="InterPro" id="IPR036388">
    <property type="entry name" value="WH-like_DNA-bd_sf"/>
</dbReference>
<comment type="caution">
    <text evidence="9">The sequence shown here is derived from an EMBL/GenBank/DDBJ whole genome shotgun (WGS) entry which is preliminary data.</text>
</comment>
<dbReference type="CDD" id="cd15831">
    <property type="entry name" value="BTAD"/>
    <property type="match status" value="1"/>
</dbReference>
<dbReference type="SUPFAM" id="SSF52540">
    <property type="entry name" value="P-loop containing nucleoside triphosphate hydrolases"/>
    <property type="match status" value="1"/>
</dbReference>
<keyword evidence="2" id="KW-0902">Two-component regulatory system</keyword>
<gene>
    <name evidence="9" type="ORF">C6N75_01950</name>
</gene>
<dbReference type="Gene3D" id="1.25.40.10">
    <property type="entry name" value="Tetratricopeptide repeat domain"/>
    <property type="match status" value="1"/>
</dbReference>
<accession>A0A2S9Q2J3</accession>
<dbReference type="EMBL" id="PVLV01000024">
    <property type="protein sequence ID" value="PRH80837.1"/>
    <property type="molecule type" value="Genomic_DNA"/>
</dbReference>
<keyword evidence="4 6" id="KW-0238">DNA-binding</keyword>
<dbReference type="Pfam" id="PF03704">
    <property type="entry name" value="BTAD"/>
    <property type="match status" value="1"/>
</dbReference>
<dbReference type="InterPro" id="IPR027417">
    <property type="entry name" value="P-loop_NTPase"/>
</dbReference>
<dbReference type="InterPro" id="IPR051677">
    <property type="entry name" value="AfsR-DnrI-RedD_regulator"/>
</dbReference>
<protein>
    <submittedName>
        <fullName evidence="9">AfsR family transcriptional regulator</fullName>
    </submittedName>
</protein>
<dbReference type="PANTHER" id="PTHR35807:SF1">
    <property type="entry name" value="TRANSCRIPTIONAL REGULATOR REDD"/>
    <property type="match status" value="1"/>
</dbReference>
<feature type="domain" description="OmpR/PhoB-type" evidence="8">
    <location>
        <begin position="1"/>
        <end position="91"/>
    </location>
</feature>
<keyword evidence="10" id="KW-1185">Reference proteome</keyword>
<feature type="DNA-binding region" description="OmpR/PhoB-type" evidence="6">
    <location>
        <begin position="1"/>
        <end position="91"/>
    </location>
</feature>
<dbReference type="InterPro" id="IPR011990">
    <property type="entry name" value="TPR-like_helical_dom_sf"/>
</dbReference>
<evidence type="ECO:0000256" key="2">
    <source>
        <dbReference type="ARBA" id="ARBA00023012"/>
    </source>
</evidence>
<keyword evidence="3" id="KW-0805">Transcription regulation</keyword>
<name>A0A2S9Q2J3_9ACTN</name>
<dbReference type="AlphaFoldDB" id="A0A2S9Q2J3"/>
<dbReference type="PRINTS" id="PR00364">
    <property type="entry name" value="DISEASERSIST"/>
</dbReference>
<dbReference type="InterPro" id="IPR001867">
    <property type="entry name" value="OmpR/PhoB-type_DNA-bd"/>
</dbReference>
<dbReference type="GO" id="GO:0006355">
    <property type="term" value="P:regulation of DNA-templated transcription"/>
    <property type="evidence" value="ECO:0007669"/>
    <property type="project" value="InterPro"/>
</dbReference>
<feature type="region of interest" description="Disordered" evidence="7">
    <location>
        <begin position="241"/>
        <end position="318"/>
    </location>
</feature>
<evidence type="ECO:0000256" key="1">
    <source>
        <dbReference type="ARBA" id="ARBA00005820"/>
    </source>
</evidence>
<dbReference type="OrthoDB" id="581105at2"/>
<dbReference type="GO" id="GO:0003677">
    <property type="term" value="F:DNA binding"/>
    <property type="evidence" value="ECO:0007669"/>
    <property type="project" value="UniProtKB-UniRule"/>
</dbReference>
<dbReference type="SUPFAM" id="SSF48452">
    <property type="entry name" value="TPR-like"/>
    <property type="match status" value="1"/>
</dbReference>
<evidence type="ECO:0000256" key="7">
    <source>
        <dbReference type="SAM" id="MobiDB-lite"/>
    </source>
</evidence>
<dbReference type="RefSeq" id="WP_105867085.1">
    <property type="nucleotide sequence ID" value="NZ_PVLV01000024.1"/>
</dbReference>
<evidence type="ECO:0000313" key="9">
    <source>
        <dbReference type="EMBL" id="PRH80837.1"/>
    </source>
</evidence>
<dbReference type="SUPFAM" id="SSF46894">
    <property type="entry name" value="C-terminal effector domain of the bipartite response regulators"/>
    <property type="match status" value="1"/>
</dbReference>
<evidence type="ECO:0000256" key="4">
    <source>
        <dbReference type="ARBA" id="ARBA00023125"/>
    </source>
</evidence>
<dbReference type="GO" id="GO:0043531">
    <property type="term" value="F:ADP binding"/>
    <property type="evidence" value="ECO:0007669"/>
    <property type="project" value="InterPro"/>
</dbReference>
<keyword evidence="5" id="KW-0804">Transcription</keyword>
<organism evidence="9 10">
    <name type="scientific">Streptomyces solincola</name>
    <dbReference type="NCBI Taxonomy" id="2100817"/>
    <lineage>
        <taxon>Bacteria</taxon>
        <taxon>Bacillati</taxon>
        <taxon>Actinomycetota</taxon>
        <taxon>Actinomycetes</taxon>
        <taxon>Kitasatosporales</taxon>
        <taxon>Streptomycetaceae</taxon>
        <taxon>Streptomyces</taxon>
    </lineage>
</organism>
<feature type="compositionally biased region" description="Basic and acidic residues" evidence="7">
    <location>
        <begin position="250"/>
        <end position="269"/>
    </location>
</feature>
<dbReference type="Pfam" id="PF00486">
    <property type="entry name" value="Trans_reg_C"/>
    <property type="match status" value="1"/>
</dbReference>
<dbReference type="Gene3D" id="1.10.10.10">
    <property type="entry name" value="Winged helix-like DNA-binding domain superfamily/Winged helix DNA-binding domain"/>
    <property type="match status" value="1"/>
</dbReference>
<evidence type="ECO:0000256" key="5">
    <source>
        <dbReference type="ARBA" id="ARBA00023163"/>
    </source>
</evidence>
<reference evidence="9 10" key="1">
    <citation type="submission" date="2018-03" db="EMBL/GenBank/DDBJ databases">
        <title>Novel Streptomyces sp. from soil.</title>
        <authorList>
            <person name="Tan G.Y.A."/>
            <person name="Lee Z.Y."/>
        </authorList>
    </citation>
    <scope>NUCLEOTIDE SEQUENCE [LARGE SCALE GENOMIC DNA]</scope>
    <source>
        <strain evidence="9 10">ST5x</strain>
    </source>
</reference>
<dbReference type="Proteomes" id="UP000239322">
    <property type="component" value="Unassembled WGS sequence"/>
</dbReference>
<dbReference type="SMART" id="SM01043">
    <property type="entry name" value="BTAD"/>
    <property type="match status" value="1"/>
</dbReference>
<dbReference type="SMART" id="SM00862">
    <property type="entry name" value="Trans_reg_C"/>
    <property type="match status" value="1"/>
</dbReference>
<comment type="similarity">
    <text evidence="1">Belongs to the AfsR/DnrI/RedD regulatory family.</text>
</comment>
<dbReference type="PROSITE" id="PS51755">
    <property type="entry name" value="OMPR_PHOB"/>
    <property type="match status" value="1"/>
</dbReference>
<evidence type="ECO:0000259" key="8">
    <source>
        <dbReference type="PROSITE" id="PS51755"/>
    </source>
</evidence>